<keyword evidence="4" id="KW-0436">Ligase</keyword>
<reference evidence="4 5" key="1">
    <citation type="submission" date="2016-10" db="EMBL/GenBank/DDBJ databases">
        <authorList>
            <person name="de Groot N.N."/>
        </authorList>
    </citation>
    <scope>NUCLEOTIDE SEQUENCE [LARGE SCALE GENOMIC DNA]</scope>
    <source>
        <strain evidence="4 5">DSM 10495</strain>
    </source>
</reference>
<evidence type="ECO:0000256" key="1">
    <source>
        <dbReference type="ARBA" id="ARBA00010638"/>
    </source>
</evidence>
<dbReference type="PANTHER" id="PTHR23407">
    <property type="entry name" value="ATPASE INHIBITOR/5-FORMYLTETRAHYDROFOLATE CYCLO-LIGASE"/>
    <property type="match status" value="1"/>
</dbReference>
<evidence type="ECO:0000256" key="2">
    <source>
        <dbReference type="ARBA" id="ARBA00022741"/>
    </source>
</evidence>
<dbReference type="EMBL" id="FNSN01000003">
    <property type="protein sequence ID" value="SEB80529.1"/>
    <property type="molecule type" value="Genomic_DNA"/>
</dbReference>
<gene>
    <name evidence="4" type="ORF">SAMN04489745_1296</name>
</gene>
<dbReference type="InterPro" id="IPR037171">
    <property type="entry name" value="NagB/RpiA_transferase-like"/>
</dbReference>
<evidence type="ECO:0000313" key="4">
    <source>
        <dbReference type="EMBL" id="SEB80529.1"/>
    </source>
</evidence>
<dbReference type="Proteomes" id="UP000182652">
    <property type="component" value="Unassembled WGS sequence"/>
</dbReference>
<keyword evidence="3" id="KW-0067">ATP-binding</keyword>
<organism evidence="4 5">
    <name type="scientific">Arthrobacter woluwensis</name>
    <dbReference type="NCBI Taxonomy" id="156980"/>
    <lineage>
        <taxon>Bacteria</taxon>
        <taxon>Bacillati</taxon>
        <taxon>Actinomycetota</taxon>
        <taxon>Actinomycetes</taxon>
        <taxon>Micrococcales</taxon>
        <taxon>Micrococcaceae</taxon>
        <taxon>Arthrobacter</taxon>
    </lineage>
</organism>
<comment type="similarity">
    <text evidence="1">Belongs to the 5-formyltetrahydrofolate cyclo-ligase family.</text>
</comment>
<keyword evidence="5" id="KW-1185">Reference proteome</keyword>
<dbReference type="AlphaFoldDB" id="A0A1H4MBY1"/>
<dbReference type="Gene3D" id="3.40.50.10420">
    <property type="entry name" value="NagB/RpiA/CoA transferase-like"/>
    <property type="match status" value="1"/>
</dbReference>
<dbReference type="PANTHER" id="PTHR23407:SF1">
    <property type="entry name" value="5-FORMYLTETRAHYDROFOLATE CYCLO-LIGASE"/>
    <property type="match status" value="1"/>
</dbReference>
<dbReference type="RefSeq" id="WP_066211369.1">
    <property type="nucleotide sequence ID" value="NZ_FNSN01000003.1"/>
</dbReference>
<dbReference type="GO" id="GO:0030272">
    <property type="term" value="F:5-formyltetrahydrofolate cyclo-ligase activity"/>
    <property type="evidence" value="ECO:0007669"/>
    <property type="project" value="TreeGrafter"/>
</dbReference>
<dbReference type="InterPro" id="IPR002698">
    <property type="entry name" value="FTHF_cligase"/>
</dbReference>
<accession>A0A1H4MBY1</accession>
<dbReference type="Pfam" id="PF01812">
    <property type="entry name" value="5-FTHF_cyc-lig"/>
    <property type="match status" value="1"/>
</dbReference>
<evidence type="ECO:0000313" key="5">
    <source>
        <dbReference type="Proteomes" id="UP000182652"/>
    </source>
</evidence>
<proteinExistence type="inferred from homology"/>
<dbReference type="STRING" id="156980.SAMN04489745_1296"/>
<dbReference type="InterPro" id="IPR024185">
    <property type="entry name" value="FTHF_cligase-like_sf"/>
</dbReference>
<name>A0A1H4MBY1_9MICC</name>
<dbReference type="GO" id="GO:0035999">
    <property type="term" value="P:tetrahydrofolate interconversion"/>
    <property type="evidence" value="ECO:0007669"/>
    <property type="project" value="TreeGrafter"/>
</dbReference>
<dbReference type="SUPFAM" id="SSF100950">
    <property type="entry name" value="NagB/RpiA/CoA transferase-like"/>
    <property type="match status" value="1"/>
</dbReference>
<dbReference type="GO" id="GO:0009396">
    <property type="term" value="P:folic acid-containing compound biosynthetic process"/>
    <property type="evidence" value="ECO:0007669"/>
    <property type="project" value="TreeGrafter"/>
</dbReference>
<dbReference type="GO" id="GO:0005524">
    <property type="term" value="F:ATP binding"/>
    <property type="evidence" value="ECO:0007669"/>
    <property type="project" value="UniProtKB-KW"/>
</dbReference>
<sequence length="212" mass="22546">MPADKAEFRTVQRTRRRADAALRTDDDAARLSGSFGAQAMAWLSTALPADVSSAPSVACYLNAALEPPTLALLGALRERGCTVLVPVCLPGHLMEWVRWHPGIEVRRSTLAPVDEPVGPGLGFQELFAADGPGLDVMFLPATAVDAAGNRLGQGGGYYDRFLATLADTGHDVPLAALVFDSEFVPEGSFAVGPLDRPVDAVVTEQQWRSFGK</sequence>
<protein>
    <submittedName>
        <fullName evidence="4">5-formyltetrahydrofolate cyclo-ligase</fullName>
    </submittedName>
</protein>
<keyword evidence="2" id="KW-0547">Nucleotide-binding</keyword>
<evidence type="ECO:0000256" key="3">
    <source>
        <dbReference type="ARBA" id="ARBA00022840"/>
    </source>
</evidence>